<dbReference type="PANTHER" id="PTHR38686">
    <property type="entry name" value="APOLIPOPROTEIN N-ACYLTRANSFERASE"/>
    <property type="match status" value="1"/>
</dbReference>
<keyword evidence="2 8" id="KW-1003">Cell membrane</keyword>
<dbReference type="GO" id="GO:0005886">
    <property type="term" value="C:plasma membrane"/>
    <property type="evidence" value="ECO:0007669"/>
    <property type="project" value="UniProtKB-SubCell"/>
</dbReference>
<reference evidence="11" key="1">
    <citation type="journal article" date="2021" name="PeerJ">
        <title>Extensive microbial diversity within the chicken gut microbiome revealed by metagenomics and culture.</title>
        <authorList>
            <person name="Gilroy R."/>
            <person name="Ravi A."/>
            <person name="Getino M."/>
            <person name="Pursley I."/>
            <person name="Horton D.L."/>
            <person name="Alikhan N.F."/>
            <person name="Baker D."/>
            <person name="Gharbi K."/>
            <person name="Hall N."/>
            <person name="Watson M."/>
            <person name="Adriaenssens E.M."/>
            <person name="Foster-Nyarko E."/>
            <person name="Jarju S."/>
            <person name="Secka A."/>
            <person name="Antonio M."/>
            <person name="Oren A."/>
            <person name="Chaudhuri R.R."/>
            <person name="La Ragione R."/>
            <person name="Hildebrand F."/>
            <person name="Pallen M.J."/>
        </authorList>
    </citation>
    <scope>NUCLEOTIDE SEQUENCE</scope>
    <source>
        <strain evidence="11">ChiGjej4B4-7305</strain>
    </source>
</reference>
<dbReference type="Pfam" id="PF20154">
    <property type="entry name" value="LNT_N"/>
    <property type="match status" value="1"/>
</dbReference>
<dbReference type="NCBIfam" id="TIGR00546">
    <property type="entry name" value="lnt"/>
    <property type="match status" value="1"/>
</dbReference>
<sequence length="615" mass="64208">MRGWWPLALIGVAALVWAIGRDSARWNALVTWLWGLAFFLPHLWWANYAVGVIPWVALSVAEAGILAGGVAAWTWARRATWLRHRTWLHAPTFAVIWVAAEQLRQVWPFGGFPWGRLAFSQGDSPLLSLAAIAGAPLVSFAVVLIGHYLADAARLLLAPRTGPAGSRDTPTSRDRAGSAAADDGAASDGAAGQATVGHATVGHGGTGGGPESADTGTRDHVRAATYRVLAGALVLALGALLPLPSTQAEDGTLRVGAVQGNVSEPGLGAFSNAREVLHNHADGTHTLAEETGQGQLDLVVWPENATDINPRVNAEAAEEIDAAAQAVDAPILLGTDRYTDDARYNEMILWQPGEGSTFAYAKQIPAAFAEYIPMREVARLFSPAVDLVQTDMAPGQRVGVVPVPITRTGETVDVGTVICFEVAYDALIRSAVQEGAQFLVVPTNNASFGYTAESEQQLAMSRLRAVEHGRTTLQISTVGVSGVIAPDGTVQQTTELFTPDTFTADIPLRSTLTVADRLGDWPVIVITVLAVLALAVGIATGRTPRQRRPGARRARPGARNGGPGTTSGAGAAEGKQAAPAAPTPATSTPAPLPRTEVGQGRDPGPGTETPVGAAP</sequence>
<comment type="function">
    <text evidence="8">Catalyzes the phospholipid dependent N-acylation of the N-terminal cysteine of apolipoprotein, the last step in lipoprotein maturation.</text>
</comment>
<name>A0A9D2EGI8_9MICO</name>
<evidence type="ECO:0000256" key="8">
    <source>
        <dbReference type="HAMAP-Rule" id="MF_01148"/>
    </source>
</evidence>
<comment type="catalytic activity">
    <reaction evidence="8">
        <text>N-terminal S-1,2-diacyl-sn-glyceryl-L-cysteinyl-[lipoprotein] + a glycerophospholipid = N-acyl-S-1,2-diacyl-sn-glyceryl-L-cysteinyl-[lipoprotein] + a 2-acyl-sn-glycero-3-phospholipid + H(+)</text>
        <dbReference type="Rhea" id="RHEA:48228"/>
        <dbReference type="Rhea" id="RHEA-COMP:14681"/>
        <dbReference type="Rhea" id="RHEA-COMP:14684"/>
        <dbReference type="ChEBI" id="CHEBI:15378"/>
        <dbReference type="ChEBI" id="CHEBI:136912"/>
        <dbReference type="ChEBI" id="CHEBI:140656"/>
        <dbReference type="ChEBI" id="CHEBI:140657"/>
        <dbReference type="ChEBI" id="CHEBI:140660"/>
        <dbReference type="EC" id="2.3.1.269"/>
    </reaction>
</comment>
<dbReference type="PROSITE" id="PS50263">
    <property type="entry name" value="CN_HYDROLASE"/>
    <property type="match status" value="1"/>
</dbReference>
<dbReference type="SUPFAM" id="SSF56317">
    <property type="entry name" value="Carbon-nitrogen hydrolase"/>
    <property type="match status" value="1"/>
</dbReference>
<dbReference type="InterPro" id="IPR003010">
    <property type="entry name" value="C-N_Hydrolase"/>
</dbReference>
<keyword evidence="6 8" id="KW-0472">Membrane</keyword>
<dbReference type="GO" id="GO:0042158">
    <property type="term" value="P:lipoprotein biosynthetic process"/>
    <property type="evidence" value="ECO:0007669"/>
    <property type="project" value="UniProtKB-UniRule"/>
</dbReference>
<dbReference type="Proteomes" id="UP000824037">
    <property type="component" value="Unassembled WGS sequence"/>
</dbReference>
<evidence type="ECO:0000259" key="10">
    <source>
        <dbReference type="PROSITE" id="PS50263"/>
    </source>
</evidence>
<comment type="caution">
    <text evidence="8">Lacks conserved residue(s) required for the propagation of feature annotation.</text>
</comment>
<keyword evidence="4 8" id="KW-0812">Transmembrane</keyword>
<feature type="transmembrane region" description="Helical" evidence="8">
    <location>
        <begin position="521"/>
        <end position="539"/>
    </location>
</feature>
<organism evidence="11 12">
    <name type="scientific">Candidatus Ruania gallistercoris</name>
    <dbReference type="NCBI Taxonomy" id="2838746"/>
    <lineage>
        <taxon>Bacteria</taxon>
        <taxon>Bacillati</taxon>
        <taxon>Actinomycetota</taxon>
        <taxon>Actinomycetes</taxon>
        <taxon>Micrococcales</taxon>
        <taxon>Ruaniaceae</taxon>
        <taxon>Ruania</taxon>
    </lineage>
</organism>
<comment type="subcellular location">
    <subcellularLocation>
        <location evidence="1 8">Cell membrane</location>
        <topology evidence="1 8">Multi-pass membrane protein</topology>
    </subcellularLocation>
</comment>
<dbReference type="Gene3D" id="3.60.110.10">
    <property type="entry name" value="Carbon-nitrogen hydrolase"/>
    <property type="match status" value="1"/>
</dbReference>
<keyword evidence="5 8" id="KW-1133">Transmembrane helix</keyword>
<evidence type="ECO:0000256" key="6">
    <source>
        <dbReference type="ARBA" id="ARBA00023136"/>
    </source>
</evidence>
<dbReference type="CDD" id="cd07571">
    <property type="entry name" value="ALP_N-acyl_transferase"/>
    <property type="match status" value="1"/>
</dbReference>
<evidence type="ECO:0000256" key="2">
    <source>
        <dbReference type="ARBA" id="ARBA00022475"/>
    </source>
</evidence>
<dbReference type="EC" id="2.3.1.269" evidence="8"/>
<feature type="compositionally biased region" description="Basic residues" evidence="9">
    <location>
        <begin position="544"/>
        <end position="556"/>
    </location>
</feature>
<dbReference type="InterPro" id="IPR004563">
    <property type="entry name" value="Apolipo_AcylTrfase"/>
</dbReference>
<comment type="similarity">
    <text evidence="8">Belongs to the CN hydrolase family. Apolipoprotein N-acyltransferase subfamily.</text>
</comment>
<feature type="compositionally biased region" description="Low complexity" evidence="9">
    <location>
        <begin position="568"/>
        <end position="589"/>
    </location>
</feature>
<evidence type="ECO:0000313" key="11">
    <source>
        <dbReference type="EMBL" id="HIZ36656.1"/>
    </source>
</evidence>
<evidence type="ECO:0000256" key="9">
    <source>
        <dbReference type="SAM" id="MobiDB-lite"/>
    </source>
</evidence>
<dbReference type="InterPro" id="IPR045378">
    <property type="entry name" value="LNT_N"/>
</dbReference>
<comment type="caution">
    <text evidence="11">The sequence shown here is derived from an EMBL/GenBank/DDBJ whole genome shotgun (WGS) entry which is preliminary data.</text>
</comment>
<dbReference type="GO" id="GO:0016410">
    <property type="term" value="F:N-acyltransferase activity"/>
    <property type="evidence" value="ECO:0007669"/>
    <property type="project" value="UniProtKB-UniRule"/>
</dbReference>
<feature type="domain" description="CN hydrolase" evidence="10">
    <location>
        <begin position="253"/>
        <end position="508"/>
    </location>
</feature>
<evidence type="ECO:0000256" key="7">
    <source>
        <dbReference type="ARBA" id="ARBA00023315"/>
    </source>
</evidence>
<feature type="region of interest" description="Disordered" evidence="9">
    <location>
        <begin position="160"/>
        <end position="217"/>
    </location>
</feature>
<accession>A0A9D2EGI8</accession>
<dbReference type="InterPro" id="IPR036526">
    <property type="entry name" value="C-N_Hydrolase_sf"/>
</dbReference>
<feature type="transmembrane region" description="Helical" evidence="8">
    <location>
        <begin position="48"/>
        <end position="75"/>
    </location>
</feature>
<protein>
    <recommendedName>
        <fullName evidence="8">Apolipoprotein N-acyltransferase</fullName>
        <shortName evidence="8">ALP N-acyltransferase</shortName>
        <ecNumber evidence="8">2.3.1.269</ecNumber>
    </recommendedName>
</protein>
<feature type="compositionally biased region" description="Low complexity" evidence="9">
    <location>
        <begin position="177"/>
        <end position="201"/>
    </location>
</feature>
<feature type="region of interest" description="Disordered" evidence="9">
    <location>
        <begin position="543"/>
        <end position="615"/>
    </location>
</feature>
<dbReference type="EMBL" id="DXBY01000220">
    <property type="protein sequence ID" value="HIZ36656.1"/>
    <property type="molecule type" value="Genomic_DNA"/>
</dbReference>
<proteinExistence type="inferred from homology"/>
<dbReference type="PANTHER" id="PTHR38686:SF1">
    <property type="entry name" value="APOLIPOPROTEIN N-ACYLTRANSFERASE"/>
    <property type="match status" value="1"/>
</dbReference>
<comment type="pathway">
    <text evidence="8">Protein modification; lipoprotein biosynthesis (N-acyl transfer).</text>
</comment>
<feature type="transmembrane region" description="Helical" evidence="8">
    <location>
        <begin position="127"/>
        <end position="150"/>
    </location>
</feature>
<evidence type="ECO:0000256" key="1">
    <source>
        <dbReference type="ARBA" id="ARBA00004651"/>
    </source>
</evidence>
<keyword evidence="3 8" id="KW-0808">Transferase</keyword>
<dbReference type="HAMAP" id="MF_01148">
    <property type="entry name" value="Lnt"/>
    <property type="match status" value="1"/>
</dbReference>
<evidence type="ECO:0000313" key="12">
    <source>
        <dbReference type="Proteomes" id="UP000824037"/>
    </source>
</evidence>
<dbReference type="AlphaFoldDB" id="A0A9D2EGI8"/>
<reference evidence="11" key="2">
    <citation type="submission" date="2021-04" db="EMBL/GenBank/DDBJ databases">
        <authorList>
            <person name="Gilroy R."/>
        </authorList>
    </citation>
    <scope>NUCLEOTIDE SEQUENCE</scope>
    <source>
        <strain evidence="11">ChiGjej4B4-7305</strain>
    </source>
</reference>
<gene>
    <name evidence="8 11" type="primary">lnt</name>
    <name evidence="11" type="ORF">H9815_12830</name>
</gene>
<evidence type="ECO:0000256" key="3">
    <source>
        <dbReference type="ARBA" id="ARBA00022679"/>
    </source>
</evidence>
<evidence type="ECO:0000256" key="5">
    <source>
        <dbReference type="ARBA" id="ARBA00022989"/>
    </source>
</evidence>
<evidence type="ECO:0000256" key="4">
    <source>
        <dbReference type="ARBA" id="ARBA00022692"/>
    </source>
</evidence>
<keyword evidence="7 8" id="KW-0012">Acyltransferase</keyword>
<dbReference type="Pfam" id="PF00795">
    <property type="entry name" value="CN_hydrolase"/>
    <property type="match status" value="1"/>
</dbReference>